<dbReference type="STRING" id="460384.SAMN05216313_1953"/>
<dbReference type="AlphaFoldDB" id="A0A1I0KH34"/>
<proteinExistence type="predicted"/>
<dbReference type="Proteomes" id="UP000198508">
    <property type="component" value="Unassembled WGS sequence"/>
</dbReference>
<sequence length="53" mass="5911">MLSNIQKNILVRALRIRQKSGENPAEAIKSYVKLTDQEQEEVLAELEGGRADG</sequence>
<name>A0A1I0KH34_9FIRM</name>
<dbReference type="RefSeq" id="WP_166435116.1">
    <property type="nucleotide sequence ID" value="NZ_CATZMQ010000026.1"/>
</dbReference>
<keyword evidence="2" id="KW-1185">Reference proteome</keyword>
<evidence type="ECO:0000313" key="1">
    <source>
        <dbReference type="EMBL" id="SEU23738.1"/>
    </source>
</evidence>
<evidence type="ECO:0000313" key="2">
    <source>
        <dbReference type="Proteomes" id="UP000198508"/>
    </source>
</evidence>
<reference evidence="2" key="1">
    <citation type="submission" date="2016-10" db="EMBL/GenBank/DDBJ databases">
        <authorList>
            <person name="Varghese N."/>
            <person name="Submissions S."/>
        </authorList>
    </citation>
    <scope>NUCLEOTIDE SEQUENCE [LARGE SCALE GENOMIC DNA]</scope>
    <source>
        <strain evidence="2">NLAE-zl-G277</strain>
    </source>
</reference>
<dbReference type="EMBL" id="FOIM01000095">
    <property type="protein sequence ID" value="SEU23738.1"/>
    <property type="molecule type" value="Genomic_DNA"/>
</dbReference>
<organism evidence="1 2">
    <name type="scientific">Enterocloster lavalensis</name>
    <dbReference type="NCBI Taxonomy" id="460384"/>
    <lineage>
        <taxon>Bacteria</taxon>
        <taxon>Bacillati</taxon>
        <taxon>Bacillota</taxon>
        <taxon>Clostridia</taxon>
        <taxon>Lachnospirales</taxon>
        <taxon>Lachnospiraceae</taxon>
        <taxon>Enterocloster</taxon>
    </lineage>
</organism>
<accession>A0A1I0KH34</accession>
<gene>
    <name evidence="1" type="ORF">SAMN05216313_1953</name>
</gene>
<protein>
    <submittedName>
        <fullName evidence="1">Uncharacterized protein</fullName>
    </submittedName>
</protein>